<evidence type="ECO:0000256" key="2">
    <source>
        <dbReference type="SAM" id="MobiDB-lite"/>
    </source>
</evidence>
<evidence type="ECO:0000259" key="3">
    <source>
        <dbReference type="SMART" id="SM00562"/>
    </source>
</evidence>
<dbReference type="InterPro" id="IPR034907">
    <property type="entry name" value="NDK-like_dom"/>
</dbReference>
<dbReference type="EMBL" id="BAABHM010000017">
    <property type="protein sequence ID" value="GAA4712844.1"/>
    <property type="molecule type" value="Genomic_DNA"/>
</dbReference>
<dbReference type="Gene3D" id="3.30.70.141">
    <property type="entry name" value="Nucleoside diphosphate kinase-like domain"/>
    <property type="match status" value="1"/>
</dbReference>
<proteinExistence type="inferred from homology"/>
<evidence type="ECO:0000313" key="4">
    <source>
        <dbReference type="EMBL" id="GAA4712844.1"/>
    </source>
</evidence>
<dbReference type="SUPFAM" id="SSF54919">
    <property type="entry name" value="Nucleoside diphosphate kinase, NDK"/>
    <property type="match status" value="1"/>
</dbReference>
<dbReference type="RefSeq" id="WP_345375784.1">
    <property type="nucleotide sequence ID" value="NZ_BAABHM010000017.1"/>
</dbReference>
<comment type="caution">
    <text evidence="1">Lacks conserved residue(s) required for the propagation of feature annotation.</text>
</comment>
<comment type="similarity">
    <text evidence="1">Belongs to the NDK family.</text>
</comment>
<dbReference type="Pfam" id="PF00334">
    <property type="entry name" value="NDK"/>
    <property type="match status" value="1"/>
</dbReference>
<dbReference type="InterPro" id="IPR036850">
    <property type="entry name" value="NDK-like_dom_sf"/>
</dbReference>
<dbReference type="PROSITE" id="PS51374">
    <property type="entry name" value="NDPK_LIKE"/>
    <property type="match status" value="1"/>
</dbReference>
<gene>
    <name evidence="4" type="ORF">GCM10023198_39710</name>
</gene>
<organism evidence="4 5">
    <name type="scientific">Promicromonospora umidemergens</name>
    <dbReference type="NCBI Taxonomy" id="629679"/>
    <lineage>
        <taxon>Bacteria</taxon>
        <taxon>Bacillati</taxon>
        <taxon>Actinomycetota</taxon>
        <taxon>Actinomycetes</taxon>
        <taxon>Micrococcales</taxon>
        <taxon>Promicromonosporaceae</taxon>
        <taxon>Promicromonospora</taxon>
    </lineage>
</organism>
<dbReference type="Proteomes" id="UP001500843">
    <property type="component" value="Unassembled WGS sequence"/>
</dbReference>
<name>A0ABP8XPZ9_9MICO</name>
<keyword evidence="5" id="KW-1185">Reference proteome</keyword>
<accession>A0ABP8XPZ9</accession>
<comment type="caution">
    <text evidence="4">The sequence shown here is derived from an EMBL/GenBank/DDBJ whole genome shotgun (WGS) entry which is preliminary data.</text>
</comment>
<evidence type="ECO:0000256" key="1">
    <source>
        <dbReference type="PROSITE-ProRule" id="PRU00706"/>
    </source>
</evidence>
<feature type="domain" description="Nucleoside diphosphate kinase-like" evidence="3">
    <location>
        <begin position="107"/>
        <end position="229"/>
    </location>
</feature>
<evidence type="ECO:0000313" key="5">
    <source>
        <dbReference type="Proteomes" id="UP001500843"/>
    </source>
</evidence>
<protein>
    <recommendedName>
        <fullName evidence="3">Nucleoside diphosphate kinase-like domain-containing protein</fullName>
    </recommendedName>
</protein>
<reference evidence="5" key="1">
    <citation type="journal article" date="2019" name="Int. J. Syst. Evol. Microbiol.">
        <title>The Global Catalogue of Microorganisms (GCM) 10K type strain sequencing project: providing services to taxonomists for standard genome sequencing and annotation.</title>
        <authorList>
            <consortium name="The Broad Institute Genomics Platform"/>
            <consortium name="The Broad Institute Genome Sequencing Center for Infectious Disease"/>
            <person name="Wu L."/>
            <person name="Ma J."/>
        </authorList>
    </citation>
    <scope>NUCLEOTIDE SEQUENCE [LARGE SCALE GENOMIC DNA]</scope>
    <source>
        <strain evidence="5">JCM 17975</strain>
    </source>
</reference>
<sequence>MNVDPLRLSAALGLGLETWLHGAVAPPGAVESAWDAWWIAIRSGGLVRPMLDGRSACPVCSGPVMAEVVRAVPEHPGLEWRCGCFMAWASAMRSPSSVLRRTWALPQRLTVALLKPDAPEAEIWAHLRRRFRIVHQAERTLTTADCNRLYPDAYGTDFVATTSAYLTSGPSQVLVLMGGDDAVVTGLDVKRAVRNELATDRMRNHLHMPDTPAEALADVALLAGTDTLQTLYDRWETPHDRHARTRLAAYRARLDPDRHPGRGPGVALPHR</sequence>
<dbReference type="SMART" id="SM00562">
    <property type="entry name" value="NDK"/>
    <property type="match status" value="1"/>
</dbReference>
<feature type="region of interest" description="Disordered" evidence="2">
    <location>
        <begin position="252"/>
        <end position="271"/>
    </location>
</feature>